<evidence type="ECO:0000313" key="4">
    <source>
        <dbReference type="Proteomes" id="UP000466517"/>
    </source>
</evidence>
<sequence length="298" mass="32775">MSSERALAAVAALRAVHDELDACDLDSLTAGETVALLDALEEAECRTAAHRHRGLAQLQQQTTAVEMGAKSWRDVLATRWRLSGSEAKMRLDQAALLGPRRSFTGELMAPSLEAVAVAQRMGFLTNEHVEIIRKGIAKLPGWVQRDERDQIEVDWVRHGVGGGPKALRDQVDKTLFLLDQDGQPPNDQERQHRRGAHLGRQRPDGMTEFTVTMTPACRAVWEVLMAKFAAPGMCNPADDEPCVSGTPSQAQIDGDTRTFAERQHDAAYFIGRRALDKGELGRLNGLPTSILVRPPCRT</sequence>
<accession>A0A7I7XED0</accession>
<evidence type="ECO:0000256" key="1">
    <source>
        <dbReference type="SAM" id="MobiDB-lite"/>
    </source>
</evidence>
<feature type="region of interest" description="Disordered" evidence="1">
    <location>
        <begin position="178"/>
        <end position="205"/>
    </location>
</feature>
<dbReference type="AlphaFoldDB" id="A0A7I7XED0"/>
<dbReference type="EMBL" id="AP022610">
    <property type="protein sequence ID" value="BBZ27128.1"/>
    <property type="molecule type" value="Genomic_DNA"/>
</dbReference>
<proteinExistence type="predicted"/>
<reference evidence="3 4" key="1">
    <citation type="journal article" date="2019" name="Emerg. Microbes Infect.">
        <title>Comprehensive subspecies identification of 175 nontuberculous mycobacteria species based on 7547 genomic profiles.</title>
        <authorList>
            <person name="Matsumoto Y."/>
            <person name="Kinjo T."/>
            <person name="Motooka D."/>
            <person name="Nabeya D."/>
            <person name="Jung N."/>
            <person name="Uechi K."/>
            <person name="Horii T."/>
            <person name="Iida T."/>
            <person name="Fujita J."/>
            <person name="Nakamura S."/>
        </authorList>
    </citation>
    <scope>NUCLEOTIDE SEQUENCE [LARGE SCALE GENOMIC DNA]</scope>
    <source>
        <strain evidence="3 4">JCM 13574</strain>
    </source>
</reference>
<evidence type="ECO:0000259" key="2">
    <source>
        <dbReference type="Pfam" id="PF02720"/>
    </source>
</evidence>
<dbReference type="Proteomes" id="UP000466517">
    <property type="component" value="Chromosome"/>
</dbReference>
<feature type="compositionally biased region" description="Basic residues" evidence="1">
    <location>
        <begin position="191"/>
        <end position="200"/>
    </location>
</feature>
<name>A0A7I7XED0_9MYCO</name>
<dbReference type="InterPro" id="IPR003870">
    <property type="entry name" value="DUF222"/>
</dbReference>
<gene>
    <name evidence="3" type="ORF">MMAD_14230</name>
</gene>
<organism evidence="3 4">
    <name type="scientific">Mycolicibacterium madagascariense</name>
    <dbReference type="NCBI Taxonomy" id="212765"/>
    <lineage>
        <taxon>Bacteria</taxon>
        <taxon>Bacillati</taxon>
        <taxon>Actinomycetota</taxon>
        <taxon>Actinomycetes</taxon>
        <taxon>Mycobacteriales</taxon>
        <taxon>Mycobacteriaceae</taxon>
        <taxon>Mycolicibacterium</taxon>
    </lineage>
</organism>
<feature type="domain" description="DUF222" evidence="2">
    <location>
        <begin position="36"/>
        <end position="292"/>
    </location>
</feature>
<keyword evidence="4" id="KW-1185">Reference proteome</keyword>
<evidence type="ECO:0000313" key="3">
    <source>
        <dbReference type="EMBL" id="BBZ27128.1"/>
    </source>
</evidence>
<protein>
    <recommendedName>
        <fullName evidence="2">DUF222 domain-containing protein</fullName>
    </recommendedName>
</protein>
<dbReference type="KEGG" id="mmag:MMAD_14230"/>
<dbReference type="Pfam" id="PF02720">
    <property type="entry name" value="DUF222"/>
    <property type="match status" value="1"/>
</dbReference>